<feature type="transmembrane region" description="Helical" evidence="6">
    <location>
        <begin position="48"/>
        <end position="68"/>
    </location>
</feature>
<feature type="transmembrane region" description="Helical" evidence="6">
    <location>
        <begin position="140"/>
        <end position="165"/>
    </location>
</feature>
<organism evidence="7 8">
    <name type="scientific">Sulfobacillus thermotolerans</name>
    <dbReference type="NCBI Taxonomy" id="338644"/>
    <lineage>
        <taxon>Bacteria</taxon>
        <taxon>Bacillati</taxon>
        <taxon>Bacillota</taxon>
        <taxon>Clostridia</taxon>
        <taxon>Eubacteriales</taxon>
        <taxon>Clostridiales Family XVII. Incertae Sedis</taxon>
        <taxon>Sulfobacillus</taxon>
    </lineage>
</organism>
<dbReference type="EMBL" id="CP019454">
    <property type="protein sequence ID" value="AUW94663.1"/>
    <property type="molecule type" value="Genomic_DNA"/>
</dbReference>
<evidence type="ECO:0000256" key="3">
    <source>
        <dbReference type="ARBA" id="ARBA00022692"/>
    </source>
</evidence>
<proteinExistence type="inferred from homology"/>
<dbReference type="PANTHER" id="PTHR43701">
    <property type="entry name" value="MEMBRANE TRANSPORTER PROTEIN MJ0441-RELATED"/>
    <property type="match status" value="1"/>
</dbReference>
<feature type="transmembrane region" description="Helical" evidence="6">
    <location>
        <begin position="80"/>
        <end position="101"/>
    </location>
</feature>
<keyword evidence="6" id="KW-1003">Cell membrane</keyword>
<keyword evidence="3 6" id="KW-0812">Transmembrane</keyword>
<feature type="transmembrane region" description="Helical" evidence="6">
    <location>
        <begin position="107"/>
        <end position="128"/>
    </location>
</feature>
<evidence type="ECO:0000256" key="4">
    <source>
        <dbReference type="ARBA" id="ARBA00022989"/>
    </source>
</evidence>
<keyword evidence="8" id="KW-1185">Reference proteome</keyword>
<accession>A0ABN5H1V6</accession>
<comment type="similarity">
    <text evidence="2 6">Belongs to the 4-toluene sulfonate uptake permease (TSUP) (TC 2.A.102) family.</text>
</comment>
<evidence type="ECO:0000256" key="6">
    <source>
        <dbReference type="RuleBase" id="RU363041"/>
    </source>
</evidence>
<evidence type="ECO:0000256" key="2">
    <source>
        <dbReference type="ARBA" id="ARBA00009142"/>
    </source>
</evidence>
<evidence type="ECO:0000313" key="8">
    <source>
        <dbReference type="Proteomes" id="UP000325292"/>
    </source>
</evidence>
<dbReference type="Proteomes" id="UP000325292">
    <property type="component" value="Chromosome"/>
</dbReference>
<keyword evidence="5 6" id="KW-0472">Membrane</keyword>
<dbReference type="InterPro" id="IPR051598">
    <property type="entry name" value="TSUP/Inactive_protease-like"/>
</dbReference>
<sequence length="278" mass="29945">MFSSLWVSTVLVVVSATGLGFLVATVGGGTLAMSVLVMRYLLRLRNVGHLFATSTAVTTAMAFTLLFVRRQPFRPLWRPALWFTMPGILAMAAGHALHHGLSGHLRLALLGLLMLLNVLFTMILPKALRPTKRLTLRTTAAGTIVGLIAGLFGGGGGFLTFPALLWSGLPAASATGSSLLSVTVFSGVATIHNLGRCAIDWHIIPLYLISALAGMSSGIWFGKRQQARRSRLSMQWIASGLMLLGGLYLLQHNWSSLYRPSLALYDGLKGGFDYEFTN</sequence>
<feature type="transmembrane region" description="Helical" evidence="6">
    <location>
        <begin position="233"/>
        <end position="250"/>
    </location>
</feature>
<evidence type="ECO:0000313" key="7">
    <source>
        <dbReference type="EMBL" id="AUW94663.1"/>
    </source>
</evidence>
<reference evidence="7 8" key="1">
    <citation type="journal article" date="2019" name="Sci. Rep.">
        <title>Sulfobacillus thermotolerans: new insights into resistance and metabolic capacities of acidophilic chemolithotrophs.</title>
        <authorList>
            <person name="Panyushkina A.E."/>
            <person name="Babenko V.V."/>
            <person name="Nikitina A.S."/>
            <person name="Selezneva O.V."/>
            <person name="Tsaplina I.A."/>
            <person name="Letarova M.A."/>
            <person name="Kostryukova E.S."/>
            <person name="Letarov A.V."/>
        </authorList>
    </citation>
    <scope>NUCLEOTIDE SEQUENCE [LARGE SCALE GENOMIC DNA]</scope>
    <source>
        <strain evidence="7 8">Kr1</strain>
    </source>
</reference>
<protein>
    <recommendedName>
        <fullName evidence="6">Probable membrane transporter protein</fullName>
    </recommendedName>
</protein>
<comment type="subcellular location">
    <subcellularLocation>
        <location evidence="6">Cell membrane</location>
        <topology evidence="6">Multi-pass membrane protein</topology>
    </subcellularLocation>
    <subcellularLocation>
        <location evidence="1">Membrane</location>
        <topology evidence="1">Multi-pass membrane protein</topology>
    </subcellularLocation>
</comment>
<evidence type="ECO:0000256" key="5">
    <source>
        <dbReference type="ARBA" id="ARBA00023136"/>
    </source>
</evidence>
<feature type="transmembrane region" description="Helical" evidence="6">
    <location>
        <begin position="203"/>
        <end position="221"/>
    </location>
</feature>
<gene>
    <name evidence="7" type="ORF">BXT84_12500</name>
</gene>
<dbReference type="InterPro" id="IPR002781">
    <property type="entry name" value="TM_pro_TauE-like"/>
</dbReference>
<dbReference type="PANTHER" id="PTHR43701:SF2">
    <property type="entry name" value="MEMBRANE TRANSPORTER PROTEIN YJNA-RELATED"/>
    <property type="match status" value="1"/>
</dbReference>
<name>A0ABN5H1V6_9FIRM</name>
<keyword evidence="4 6" id="KW-1133">Transmembrane helix</keyword>
<evidence type="ECO:0000256" key="1">
    <source>
        <dbReference type="ARBA" id="ARBA00004141"/>
    </source>
</evidence>
<dbReference type="Pfam" id="PF01925">
    <property type="entry name" value="TauE"/>
    <property type="match status" value="1"/>
</dbReference>